<name>A0AAU7DZA1_9MICO</name>
<dbReference type="InterPro" id="IPR011991">
    <property type="entry name" value="ArsR-like_HTH"/>
</dbReference>
<accession>A0AAU7DZA1</accession>
<dbReference type="AlphaFoldDB" id="A0AAU7DZA1"/>
<dbReference type="Gene3D" id="1.10.10.60">
    <property type="entry name" value="Homeodomain-like"/>
    <property type="match status" value="1"/>
</dbReference>
<gene>
    <name evidence="1" type="ORF">V5R04_07685</name>
</gene>
<organism evidence="1">
    <name type="scientific">Jonesiaceae bacterium BS-20</name>
    <dbReference type="NCBI Taxonomy" id="3120821"/>
    <lineage>
        <taxon>Bacteria</taxon>
        <taxon>Bacillati</taxon>
        <taxon>Actinomycetota</taxon>
        <taxon>Actinomycetes</taxon>
        <taxon>Micrococcales</taxon>
        <taxon>Jonesiaceae</taxon>
    </lineage>
</organism>
<dbReference type="CDD" id="cd00090">
    <property type="entry name" value="HTH_ARSR"/>
    <property type="match status" value="1"/>
</dbReference>
<evidence type="ECO:0000313" key="1">
    <source>
        <dbReference type="EMBL" id="XBH23078.1"/>
    </source>
</evidence>
<dbReference type="EMBL" id="CP146203">
    <property type="protein sequence ID" value="XBH23078.1"/>
    <property type="molecule type" value="Genomic_DNA"/>
</dbReference>
<sequence length="66" mass="7601">MTTNSKWEPTHDLQLITLHKQELSVRGIAEQMGFSRTTVSRHGKRLGLVFDQRQRPASSTRPETPR</sequence>
<proteinExistence type="predicted"/>
<reference evidence="1" key="1">
    <citation type="submission" date="2024-02" db="EMBL/GenBank/DDBJ databases">
        <title>Tomenella chthoni gen. nov. sp. nov., a member of the family Jonesiaceae isolated from bat guano.</title>
        <authorList>
            <person name="Miller S.L."/>
            <person name="King J."/>
            <person name="Sankaranarayanan K."/>
            <person name="Lawson P.A."/>
        </authorList>
    </citation>
    <scope>NUCLEOTIDE SEQUENCE</scope>
    <source>
        <strain evidence="1">BS-20</strain>
    </source>
</reference>
<protein>
    <submittedName>
        <fullName evidence="1">Winged helix-turn-helix domain-containing protein</fullName>
    </submittedName>
</protein>